<feature type="compositionally biased region" description="Acidic residues" evidence="22">
    <location>
        <begin position="490"/>
        <end position="536"/>
    </location>
</feature>
<feature type="domain" description="PBZ-type" evidence="23">
    <location>
        <begin position="404"/>
        <end position="428"/>
    </location>
</feature>
<feature type="region of interest" description="Disordered" evidence="22">
    <location>
        <begin position="441"/>
        <end position="536"/>
    </location>
</feature>
<name>A0A8C8VNU4_9SAUR</name>
<keyword evidence="10" id="KW-0227">DNA damage</keyword>
<evidence type="ECO:0000256" key="8">
    <source>
        <dbReference type="ARBA" id="ARBA00022737"/>
    </source>
</evidence>
<evidence type="ECO:0000256" key="2">
    <source>
        <dbReference type="ARBA" id="ARBA00004286"/>
    </source>
</evidence>
<dbReference type="Gene3D" id="2.60.200.20">
    <property type="match status" value="1"/>
</dbReference>
<feature type="compositionally biased region" description="Basic and acidic residues" evidence="22">
    <location>
        <begin position="461"/>
        <end position="476"/>
    </location>
</feature>
<protein>
    <recommendedName>
        <fullName evidence="20">Aprataxin and PNK-like factor</fullName>
    </recommendedName>
    <alternativeName>
        <fullName evidence="21">Apurinic-apyrimidinic endonuclease APLF</fullName>
    </alternativeName>
</protein>
<dbReference type="PANTHER" id="PTHR21315:SF2">
    <property type="entry name" value="APRATAXIN AND PNK-LIKE FACTOR"/>
    <property type="match status" value="1"/>
</dbReference>
<keyword evidence="5" id="KW-0963">Cytoplasm</keyword>
<evidence type="ECO:0000256" key="1">
    <source>
        <dbReference type="ARBA" id="ARBA00004123"/>
    </source>
</evidence>
<keyword evidence="26" id="KW-1185">Reference proteome</keyword>
<sequence>MSGFELAPADGGCPVPLPPGHTVLGRGPLLGITDKRVSRKHAILEVVGDQLRLKPVHVNPCFYQSPENSHLLPLEADEWYSLSPGDSFSLLIDKYIFKVLSNHSDVESTLRKNIKLAPDEMPNKSSSSDQPTKMSCDASSVEPTSCSNNNVQVKASSLLERTAETPENETSSKSLFFSTNCNESEQLNPVGRKRMLPSWMLQGDVVVQSLSTPVIKRGGGVTRGRGRGKGSMEPSKSRANVQGRKRLASEESLGDCKEVEQEQEKKSKITEEEDAGSLSWNASGIPLIQVGEKVEDINDKHVLQRIESSVDKGDLQQYGKRCEHRLDAKSQLTTKTNKMNEGENNDEIIHSTSQWTHQDKPSHSHVALSETQEFDPNLDPKAEDFNSAMSTDALQSFKQMKQKRTPCMYGTGCYRRNPIHFQQFSHPGESDYDVVEVVSQGDDDRPECPYGTTCYRKNPQHKLEYKHTAPPETERRTRQKTTKKGKSVLEEDSDNDGEPNEYDLNDSFLDDDEEEECDPTDEDSDWEPDPEDKDDDVETLLKEAQKFVKTKK</sequence>
<comment type="similarity">
    <text evidence="18">Belongs to the APLF family.</text>
</comment>
<accession>A0A8C8VNU4</accession>
<organism evidence="25 26">
    <name type="scientific">Pelusios castaneus</name>
    <name type="common">West African mud turtle</name>
    <dbReference type="NCBI Taxonomy" id="367368"/>
    <lineage>
        <taxon>Eukaryota</taxon>
        <taxon>Metazoa</taxon>
        <taxon>Chordata</taxon>
        <taxon>Craniata</taxon>
        <taxon>Vertebrata</taxon>
        <taxon>Euteleostomi</taxon>
        <taxon>Archelosauria</taxon>
        <taxon>Testudinata</taxon>
        <taxon>Testudines</taxon>
        <taxon>Pleurodira</taxon>
        <taxon>Pelomedusidae</taxon>
        <taxon>Pelusios</taxon>
    </lineage>
</organism>
<proteinExistence type="inferred from homology"/>
<evidence type="ECO:0000256" key="9">
    <source>
        <dbReference type="ARBA" id="ARBA00022741"/>
    </source>
</evidence>
<keyword evidence="6" id="KW-0597">Phosphoprotein</keyword>
<evidence type="ECO:0000256" key="14">
    <source>
        <dbReference type="ARBA" id="ARBA00022833"/>
    </source>
</evidence>
<comment type="subunit">
    <text evidence="19">Interacts with LIG4. Interacts with PARP1. Interacts with XRCC4. Interacts (via KBM motif) with XRCC5 and XRCC6; promoting recruitment to DNA damage sites. Interacts with XRCC1. Interacts (via C-terminal disordered region) with histones; interacts with histone H2A, H2B and H3-H4.</text>
</comment>
<feature type="region of interest" description="Disordered" evidence="22">
    <location>
        <begin position="117"/>
        <end position="148"/>
    </location>
</feature>
<dbReference type="FunFam" id="2.60.200.20:FF:000026">
    <property type="entry name" value="Aprataxin and PNKP like factor"/>
    <property type="match status" value="1"/>
</dbReference>
<dbReference type="InterPro" id="IPR041388">
    <property type="entry name" value="FHA_2"/>
</dbReference>
<dbReference type="GO" id="GO:0008408">
    <property type="term" value="F:3'-5' exonuclease activity"/>
    <property type="evidence" value="ECO:0007669"/>
    <property type="project" value="InterPro"/>
</dbReference>
<dbReference type="AlphaFoldDB" id="A0A8C8VNU4"/>
<dbReference type="InterPro" id="IPR008984">
    <property type="entry name" value="SMAD_FHA_dom_sf"/>
</dbReference>
<evidence type="ECO:0000256" key="17">
    <source>
        <dbReference type="ARBA" id="ARBA00023242"/>
    </source>
</evidence>
<dbReference type="PANTHER" id="PTHR21315">
    <property type="entry name" value="APRATAXIN AND PNK-LIKE FACTOR-RELATED"/>
    <property type="match status" value="1"/>
</dbReference>
<evidence type="ECO:0000256" key="11">
    <source>
        <dbReference type="ARBA" id="ARBA00022765"/>
    </source>
</evidence>
<evidence type="ECO:0000256" key="4">
    <source>
        <dbReference type="ARBA" id="ARBA00022454"/>
    </source>
</evidence>
<dbReference type="GO" id="GO:0035861">
    <property type="term" value="C:site of double-strand break"/>
    <property type="evidence" value="ECO:0007669"/>
    <property type="project" value="TreeGrafter"/>
</dbReference>
<evidence type="ECO:0000256" key="10">
    <source>
        <dbReference type="ARBA" id="ARBA00022763"/>
    </source>
</evidence>
<keyword evidence="8" id="KW-0677">Repeat</keyword>
<evidence type="ECO:0000256" key="7">
    <source>
        <dbReference type="ARBA" id="ARBA00022723"/>
    </source>
</evidence>
<evidence type="ECO:0000313" key="26">
    <source>
        <dbReference type="Proteomes" id="UP000694393"/>
    </source>
</evidence>
<feature type="compositionally biased region" description="Basic and acidic residues" evidence="22">
    <location>
        <begin position="254"/>
        <end position="270"/>
    </location>
</feature>
<feature type="region of interest" description="Disordered" evidence="22">
    <location>
        <begin position="354"/>
        <end position="384"/>
    </location>
</feature>
<dbReference type="Proteomes" id="UP000694393">
    <property type="component" value="Unplaced"/>
</dbReference>
<evidence type="ECO:0000256" key="15">
    <source>
        <dbReference type="ARBA" id="ARBA00023054"/>
    </source>
</evidence>
<dbReference type="Pfam" id="PF17913">
    <property type="entry name" value="FHA_2"/>
    <property type="match status" value="1"/>
</dbReference>
<dbReference type="Ensembl" id="ENSPCET00000022457.1">
    <property type="protein sequence ID" value="ENSPCEP00000021715.1"/>
    <property type="gene ID" value="ENSPCEG00000016681.1"/>
</dbReference>
<dbReference type="GO" id="GO:0008270">
    <property type="term" value="F:zinc ion binding"/>
    <property type="evidence" value="ECO:0007669"/>
    <property type="project" value="UniProtKB-KW"/>
</dbReference>
<evidence type="ECO:0000256" key="5">
    <source>
        <dbReference type="ARBA" id="ARBA00022490"/>
    </source>
</evidence>
<keyword evidence="9" id="KW-0547">Nucleotide-binding</keyword>
<dbReference type="GO" id="GO:0005829">
    <property type="term" value="C:cytosol"/>
    <property type="evidence" value="ECO:0007669"/>
    <property type="project" value="UniProtKB-SubCell"/>
</dbReference>
<evidence type="ECO:0000256" key="22">
    <source>
        <dbReference type="SAM" id="MobiDB-lite"/>
    </source>
</evidence>
<keyword evidence="4" id="KW-0158">Chromosome</keyword>
<feature type="compositionally biased region" description="Polar residues" evidence="22">
    <location>
        <begin position="123"/>
        <end position="148"/>
    </location>
</feature>
<evidence type="ECO:0000256" key="20">
    <source>
        <dbReference type="ARBA" id="ARBA00071713"/>
    </source>
</evidence>
<keyword evidence="12" id="KW-0863">Zinc-finger</keyword>
<dbReference type="InterPro" id="IPR019406">
    <property type="entry name" value="APLF_PBZ"/>
</dbReference>
<evidence type="ECO:0000256" key="13">
    <source>
        <dbReference type="ARBA" id="ARBA00022801"/>
    </source>
</evidence>
<evidence type="ECO:0000256" key="3">
    <source>
        <dbReference type="ARBA" id="ARBA00004514"/>
    </source>
</evidence>
<dbReference type="Pfam" id="PF10283">
    <property type="entry name" value="zf-CCHH"/>
    <property type="match status" value="2"/>
</dbReference>
<dbReference type="InterPro" id="IPR039253">
    <property type="entry name" value="APLF"/>
</dbReference>
<dbReference type="GO" id="GO:0006302">
    <property type="term" value="P:double-strand break repair"/>
    <property type="evidence" value="ECO:0007669"/>
    <property type="project" value="InterPro"/>
</dbReference>
<feature type="compositionally biased region" description="Basic residues" evidence="22">
    <location>
        <begin position="477"/>
        <end position="486"/>
    </location>
</feature>
<evidence type="ECO:0000256" key="6">
    <source>
        <dbReference type="ARBA" id="ARBA00022553"/>
    </source>
</evidence>
<feature type="region of interest" description="Disordered" evidence="22">
    <location>
        <begin position="216"/>
        <end position="277"/>
    </location>
</feature>
<evidence type="ECO:0000259" key="24">
    <source>
        <dbReference type="Pfam" id="PF17913"/>
    </source>
</evidence>
<reference evidence="25" key="1">
    <citation type="submission" date="2025-08" db="UniProtKB">
        <authorList>
            <consortium name="Ensembl"/>
        </authorList>
    </citation>
    <scope>IDENTIFICATION</scope>
</reference>
<keyword evidence="15" id="KW-0175">Coiled coil</keyword>
<keyword evidence="14" id="KW-0862">Zinc</keyword>
<evidence type="ECO:0000256" key="21">
    <source>
        <dbReference type="ARBA" id="ARBA00083724"/>
    </source>
</evidence>
<evidence type="ECO:0000256" key="16">
    <source>
        <dbReference type="ARBA" id="ARBA00023204"/>
    </source>
</evidence>
<dbReference type="GO" id="GO:0003906">
    <property type="term" value="F:DNA-(apurinic or apyrimidinic site) endonuclease activity"/>
    <property type="evidence" value="ECO:0007669"/>
    <property type="project" value="InterPro"/>
</dbReference>
<feature type="domain" description="PNK FHA" evidence="24">
    <location>
        <begin position="14"/>
        <end position="61"/>
    </location>
</feature>
<feature type="domain" description="PBZ-type" evidence="23">
    <location>
        <begin position="445"/>
        <end position="469"/>
    </location>
</feature>
<dbReference type="GO" id="GO:0000166">
    <property type="term" value="F:nucleotide binding"/>
    <property type="evidence" value="ECO:0007669"/>
    <property type="project" value="UniProtKB-KW"/>
</dbReference>
<evidence type="ECO:0000256" key="18">
    <source>
        <dbReference type="ARBA" id="ARBA00060990"/>
    </source>
</evidence>
<keyword evidence="13" id="KW-0378">Hydrolase</keyword>
<keyword evidence="11" id="KW-0013">ADP-ribosylation</keyword>
<keyword evidence="7" id="KW-0479">Metal-binding</keyword>
<dbReference type="GO" id="GO:0005634">
    <property type="term" value="C:nucleus"/>
    <property type="evidence" value="ECO:0007669"/>
    <property type="project" value="UniProtKB-SubCell"/>
</dbReference>
<comment type="subcellular location">
    <subcellularLocation>
        <location evidence="2">Chromosome</location>
    </subcellularLocation>
    <subcellularLocation>
        <location evidence="3">Cytoplasm</location>
        <location evidence="3">Cytosol</location>
    </subcellularLocation>
    <subcellularLocation>
        <location evidence="1">Nucleus</location>
    </subcellularLocation>
</comment>
<evidence type="ECO:0000313" key="25">
    <source>
        <dbReference type="Ensembl" id="ENSPCEP00000021715.1"/>
    </source>
</evidence>
<dbReference type="SUPFAM" id="SSF49879">
    <property type="entry name" value="SMAD/FHA domain"/>
    <property type="match status" value="1"/>
</dbReference>
<dbReference type="CDD" id="cd22717">
    <property type="entry name" value="FHA_APLF"/>
    <property type="match status" value="1"/>
</dbReference>
<keyword evidence="17" id="KW-0539">Nucleus</keyword>
<evidence type="ECO:0000256" key="12">
    <source>
        <dbReference type="ARBA" id="ARBA00022771"/>
    </source>
</evidence>
<evidence type="ECO:0000259" key="23">
    <source>
        <dbReference type="Pfam" id="PF10283"/>
    </source>
</evidence>
<evidence type="ECO:0000256" key="19">
    <source>
        <dbReference type="ARBA" id="ARBA00065640"/>
    </source>
</evidence>
<reference evidence="25" key="2">
    <citation type="submission" date="2025-09" db="UniProtKB">
        <authorList>
            <consortium name="Ensembl"/>
        </authorList>
    </citation>
    <scope>IDENTIFICATION</scope>
</reference>
<keyword evidence="16" id="KW-0234">DNA repair</keyword>